<dbReference type="KEGG" id="aqu:109587475"/>
<name>A0AAN0JQH3_AMPQE</name>
<dbReference type="Pfam" id="PF16095">
    <property type="entry name" value="COR-A"/>
    <property type="match status" value="1"/>
</dbReference>
<feature type="domain" description="COR" evidence="2">
    <location>
        <begin position="103"/>
        <end position="254"/>
    </location>
</feature>
<dbReference type="InterPro" id="IPR036388">
    <property type="entry name" value="WH-like_DNA-bd_sf"/>
</dbReference>
<dbReference type="AlphaFoldDB" id="A0AAN0JQH3"/>
<reference evidence="4" key="1">
    <citation type="journal article" date="2010" name="Nature">
        <title>The Amphimedon queenslandica genome and the evolution of animal complexity.</title>
        <authorList>
            <person name="Srivastava M."/>
            <person name="Simakov O."/>
            <person name="Chapman J."/>
            <person name="Fahey B."/>
            <person name="Gauthier M.E."/>
            <person name="Mitros T."/>
            <person name="Richards G.S."/>
            <person name="Conaco C."/>
            <person name="Dacre M."/>
            <person name="Hellsten U."/>
            <person name="Larroux C."/>
            <person name="Putnam N.H."/>
            <person name="Stanke M."/>
            <person name="Adamska M."/>
            <person name="Darling A."/>
            <person name="Degnan S.M."/>
            <person name="Oakley T.H."/>
            <person name="Plachetzki D.C."/>
            <person name="Zhai Y."/>
            <person name="Adamski M."/>
            <person name="Calcino A."/>
            <person name="Cummins S.F."/>
            <person name="Goodstein D.M."/>
            <person name="Harris C."/>
            <person name="Jackson D.J."/>
            <person name="Leys S.P."/>
            <person name="Shu S."/>
            <person name="Woodcroft B.J."/>
            <person name="Vervoort M."/>
            <person name="Kosik K.S."/>
            <person name="Manning G."/>
            <person name="Degnan B.M."/>
            <person name="Rokhsar D.S."/>
        </authorList>
    </citation>
    <scope>NUCLEOTIDE SEQUENCE [LARGE SCALE GENOMIC DNA]</scope>
</reference>
<evidence type="ECO:0000313" key="3">
    <source>
        <dbReference type="EnsemblMetazoa" id="XP_019859281.1"/>
    </source>
</evidence>
<keyword evidence="1" id="KW-0677">Repeat</keyword>
<keyword evidence="4" id="KW-1185">Reference proteome</keyword>
<dbReference type="Gene3D" id="1.10.10.10">
    <property type="entry name" value="Winged helix-like DNA-binding domain superfamily/Winged helix DNA-binding domain"/>
    <property type="match status" value="1"/>
</dbReference>
<evidence type="ECO:0000259" key="2">
    <source>
        <dbReference type="Pfam" id="PF16095"/>
    </source>
</evidence>
<evidence type="ECO:0000256" key="1">
    <source>
        <dbReference type="ARBA" id="ARBA00022737"/>
    </source>
</evidence>
<sequence length="584" mass="66953">MKLPWDPKANSTIISDVSCIRPFAKGLLSEQWEAVTHEAEIEAMAHLFSAVSKDKKHLSVLFDPTDYATTALTTTTKLNSVLHQVVRSAIIDITRNKLIIKTPISWVLFRKVLQALEENIVSLSLAMEVGRACNIPLEDVPQVLLFYHDLGSVLYYPQLEGLREKVTVDPKFFIDALGKIFTFQASTTHVREWEIFHQYGILTQPLYTSVWKECGDLKPEDFIEVLLHFRLAAQVEEDQICSSRYKQYFIPAILKLCQDSTIATHSKKLETASPLHIRFETGFVPPGFFTRFVAVLAAHPSTTLYLEEGVYRNRVTFRYQEERNRSIEHLTVTDQHDAIQINVHRATSRSDPVPLANVCQVILVLFEDSAKEVENILRNCIGRGFEELPKYSVSRSLHYVCDGCDPVSSKLHYLTPAKYQTSDLEVTCKVNRTYRPLTEKEKIWFTEKVSLKEEDQLHKAIIPDSVSFTTQKSDQTSRKKPIGIFDSHLPELCDAMATDHVIIRAPMYFINDISKPVFDKVRTPAIPPYERAQAFLMELRRHLEASSDQRQYLLNLISIFHKINDPILSKILLKDFTKVLTGYY</sequence>
<dbReference type="EnsemblMetazoa" id="XM_020003722.1">
    <property type="protein sequence ID" value="XP_019859281.1"/>
    <property type="gene ID" value="LOC109587475"/>
</dbReference>
<proteinExistence type="predicted"/>
<protein>
    <recommendedName>
        <fullName evidence="2">COR domain-containing protein</fullName>
    </recommendedName>
</protein>
<accession>A0AAN0JQH3</accession>
<dbReference type="GeneID" id="109587475"/>
<dbReference type="InterPro" id="IPR032171">
    <property type="entry name" value="COR-A"/>
</dbReference>
<organism evidence="3 4">
    <name type="scientific">Amphimedon queenslandica</name>
    <name type="common">Sponge</name>
    <dbReference type="NCBI Taxonomy" id="400682"/>
    <lineage>
        <taxon>Eukaryota</taxon>
        <taxon>Metazoa</taxon>
        <taxon>Porifera</taxon>
        <taxon>Demospongiae</taxon>
        <taxon>Heteroscleromorpha</taxon>
        <taxon>Haplosclerida</taxon>
        <taxon>Niphatidae</taxon>
        <taxon>Amphimedon</taxon>
    </lineage>
</organism>
<evidence type="ECO:0000313" key="4">
    <source>
        <dbReference type="Proteomes" id="UP000007879"/>
    </source>
</evidence>
<reference evidence="3" key="2">
    <citation type="submission" date="2024-06" db="UniProtKB">
        <authorList>
            <consortium name="EnsemblMetazoa"/>
        </authorList>
    </citation>
    <scope>IDENTIFICATION</scope>
</reference>
<dbReference type="RefSeq" id="XP_019859281.1">
    <property type="nucleotide sequence ID" value="XM_020003722.1"/>
</dbReference>
<dbReference type="Proteomes" id="UP000007879">
    <property type="component" value="Unassembled WGS sequence"/>
</dbReference>